<dbReference type="Proteomes" id="UP001458415">
    <property type="component" value="Unassembled WGS sequence"/>
</dbReference>
<keyword evidence="2" id="KW-0812">Transmembrane</keyword>
<feature type="transmembrane region" description="Helical" evidence="2">
    <location>
        <begin position="76"/>
        <end position="95"/>
    </location>
</feature>
<feature type="non-terminal residue" evidence="4">
    <location>
        <position position="105"/>
    </location>
</feature>
<dbReference type="EMBL" id="JBEPCU010001920">
    <property type="protein sequence ID" value="MER6984626.1"/>
    <property type="molecule type" value="Genomic_DNA"/>
</dbReference>
<organism evidence="4 5">
    <name type="scientific">Streptomyces carpinensis</name>
    <dbReference type="NCBI Taxonomy" id="66369"/>
    <lineage>
        <taxon>Bacteria</taxon>
        <taxon>Bacillati</taxon>
        <taxon>Actinomycetota</taxon>
        <taxon>Actinomycetes</taxon>
        <taxon>Kitasatosporales</taxon>
        <taxon>Streptomycetaceae</taxon>
        <taxon>Streptomyces</taxon>
    </lineage>
</organism>
<evidence type="ECO:0000256" key="2">
    <source>
        <dbReference type="SAM" id="Phobius"/>
    </source>
</evidence>
<reference evidence="4 5" key="1">
    <citation type="submission" date="2024-06" db="EMBL/GenBank/DDBJ databases">
        <title>The Natural Products Discovery Center: Release of the First 8490 Sequenced Strains for Exploring Actinobacteria Biosynthetic Diversity.</title>
        <authorList>
            <person name="Kalkreuter E."/>
            <person name="Kautsar S.A."/>
            <person name="Yang D."/>
            <person name="Bader C.D."/>
            <person name="Teijaro C.N."/>
            <person name="Fluegel L."/>
            <person name="Davis C.M."/>
            <person name="Simpson J.R."/>
            <person name="Lauterbach L."/>
            <person name="Steele A.D."/>
            <person name="Gui C."/>
            <person name="Meng S."/>
            <person name="Li G."/>
            <person name="Viehrig K."/>
            <person name="Ye F."/>
            <person name="Su P."/>
            <person name="Kiefer A.F."/>
            <person name="Nichols A."/>
            <person name="Cepeda A.J."/>
            <person name="Yan W."/>
            <person name="Fan B."/>
            <person name="Jiang Y."/>
            <person name="Adhikari A."/>
            <person name="Zheng C.-J."/>
            <person name="Schuster L."/>
            <person name="Cowan T.M."/>
            <person name="Smanski M.J."/>
            <person name="Chevrette M.G."/>
            <person name="De Carvalho L.P.S."/>
            <person name="Shen B."/>
        </authorList>
    </citation>
    <scope>NUCLEOTIDE SEQUENCE [LARGE SCALE GENOMIC DNA]</scope>
    <source>
        <strain evidence="4 5">NPDC000634</strain>
    </source>
</reference>
<evidence type="ECO:0000313" key="4">
    <source>
        <dbReference type="EMBL" id="MER6984626.1"/>
    </source>
</evidence>
<evidence type="ECO:0000313" key="5">
    <source>
        <dbReference type="Proteomes" id="UP001458415"/>
    </source>
</evidence>
<feature type="region of interest" description="Disordered" evidence="1">
    <location>
        <begin position="1"/>
        <end position="33"/>
    </location>
</feature>
<comment type="caution">
    <text evidence="4">The sequence shown here is derived from an EMBL/GenBank/DDBJ whole genome shotgun (WGS) entry which is preliminary data.</text>
</comment>
<dbReference type="Pfam" id="PF13796">
    <property type="entry name" value="Sensor"/>
    <property type="match status" value="1"/>
</dbReference>
<sequence>MATQYGSRYGQEYGYGPYSGTGSRHGDTGSRRHRLPAGLRAPFEARSWREFGYVLLGLPIGILLFTYAVTMGVAGAGLLVTFLGIPVLAAGLAGCRGFGVLERAR</sequence>
<accession>A0ABV1WKB7</accession>
<feature type="transmembrane region" description="Helical" evidence="2">
    <location>
        <begin position="51"/>
        <end position="70"/>
    </location>
</feature>
<protein>
    <submittedName>
        <fullName evidence="4">Sensor domain-containing protein</fullName>
    </submittedName>
</protein>
<keyword evidence="5" id="KW-1185">Reference proteome</keyword>
<evidence type="ECO:0000256" key="1">
    <source>
        <dbReference type="SAM" id="MobiDB-lite"/>
    </source>
</evidence>
<feature type="domain" description="Putative sensor" evidence="3">
    <location>
        <begin position="53"/>
        <end position="105"/>
    </location>
</feature>
<keyword evidence="2" id="KW-1133">Transmembrane helix</keyword>
<proteinExistence type="predicted"/>
<gene>
    <name evidence="4" type="ORF">ABT317_48700</name>
</gene>
<dbReference type="InterPro" id="IPR025828">
    <property type="entry name" value="Put_sensor_dom"/>
</dbReference>
<name>A0ABV1WKB7_9ACTN</name>
<keyword evidence="2" id="KW-0472">Membrane</keyword>
<evidence type="ECO:0000259" key="3">
    <source>
        <dbReference type="Pfam" id="PF13796"/>
    </source>
</evidence>